<proteinExistence type="predicted"/>
<keyword evidence="4" id="KW-1185">Reference proteome</keyword>
<dbReference type="Pfam" id="PF18911">
    <property type="entry name" value="PKD_4"/>
    <property type="match status" value="1"/>
</dbReference>
<dbReference type="OrthoDB" id="125531at2157"/>
<dbReference type="AlphaFoldDB" id="W9DZC2"/>
<keyword evidence="1" id="KW-1133">Transmembrane helix</keyword>
<dbReference type="InterPro" id="IPR022409">
    <property type="entry name" value="PKD/Chitinase_dom"/>
</dbReference>
<protein>
    <submittedName>
        <fullName evidence="3">PKD domain protein</fullName>
    </submittedName>
</protein>
<name>W9DZC2_METTI</name>
<dbReference type="Gene3D" id="2.60.40.10">
    <property type="entry name" value="Immunoglobulins"/>
    <property type="match status" value="1"/>
</dbReference>
<evidence type="ECO:0000259" key="2">
    <source>
        <dbReference type="PROSITE" id="PS50093"/>
    </source>
</evidence>
<dbReference type="InterPro" id="IPR013783">
    <property type="entry name" value="Ig-like_fold"/>
</dbReference>
<dbReference type="RefSeq" id="WP_023845861.1">
    <property type="nucleotide sequence ID" value="NZ_AZAJ01000001.1"/>
</dbReference>
<evidence type="ECO:0000256" key="1">
    <source>
        <dbReference type="SAM" id="Phobius"/>
    </source>
</evidence>
<dbReference type="PROSITE" id="PS50093">
    <property type="entry name" value="PKD"/>
    <property type="match status" value="1"/>
</dbReference>
<evidence type="ECO:0000313" key="4">
    <source>
        <dbReference type="Proteomes" id="UP000019483"/>
    </source>
</evidence>
<comment type="caution">
    <text evidence="3">The sequence shown here is derived from an EMBL/GenBank/DDBJ whole genome shotgun (WGS) entry which is preliminary data.</text>
</comment>
<keyword evidence="1" id="KW-0812">Transmembrane</keyword>
<evidence type="ECO:0000313" key="3">
    <source>
        <dbReference type="EMBL" id="ETA68726.1"/>
    </source>
</evidence>
<dbReference type="InterPro" id="IPR035986">
    <property type="entry name" value="PKD_dom_sf"/>
</dbReference>
<dbReference type="SUPFAM" id="SSF49299">
    <property type="entry name" value="PKD domain"/>
    <property type="match status" value="1"/>
</dbReference>
<dbReference type="STRING" id="1090322.MettiDRAFT_2205"/>
<dbReference type="Proteomes" id="UP000019483">
    <property type="component" value="Unassembled WGS sequence"/>
</dbReference>
<feature type="transmembrane region" description="Helical" evidence="1">
    <location>
        <begin position="270"/>
        <end position="289"/>
    </location>
</feature>
<organism evidence="3 4">
    <name type="scientific">Methanolobus tindarius DSM 2278</name>
    <dbReference type="NCBI Taxonomy" id="1090322"/>
    <lineage>
        <taxon>Archaea</taxon>
        <taxon>Methanobacteriati</taxon>
        <taxon>Methanobacteriota</taxon>
        <taxon>Stenosarchaea group</taxon>
        <taxon>Methanomicrobia</taxon>
        <taxon>Methanosarcinales</taxon>
        <taxon>Methanosarcinaceae</taxon>
        <taxon>Methanolobus</taxon>
    </lineage>
</organism>
<accession>W9DZC2</accession>
<dbReference type="SMART" id="SM00089">
    <property type="entry name" value="PKD"/>
    <property type="match status" value="1"/>
</dbReference>
<feature type="domain" description="PKD" evidence="2">
    <location>
        <begin position="144"/>
        <end position="227"/>
    </location>
</feature>
<keyword evidence="1" id="KW-0472">Membrane</keyword>
<sequence>MMKNRLIVPILIFFLVVLTGFADADANPETITNPGVVAENTHITIKSGETLMVNSGESLMIEAGASLTVEAGAKIEFASGSQTEIYGTLTNYGKIINYGTINNYGNIVNYDYQRIPGIINNYGSINNYKNIKNYSVINGGFNNAPIAVITAPEKVLVNTSTTIYGTNSSDEDGLIVHYMWDFGDGDTASNNNGVCSHIYRKTGTYTITLTVEDNESTVNSSTLTLVVADSLEEKTFFSTLTQEGSITENVAEAVSTIAPTSTRSMLNMDFSSLIPPAIAIMILCLILSIKVKK</sequence>
<dbReference type="InterPro" id="IPR000601">
    <property type="entry name" value="PKD_dom"/>
</dbReference>
<dbReference type="EMBL" id="AZAJ01000001">
    <property type="protein sequence ID" value="ETA68726.1"/>
    <property type="molecule type" value="Genomic_DNA"/>
</dbReference>
<reference evidence="3 4" key="1">
    <citation type="submission" date="2013-08" db="EMBL/GenBank/DDBJ databases">
        <authorList>
            <consortium name="DOE Joint Genome Institute"/>
            <person name="Eisen J."/>
            <person name="Huntemann M."/>
            <person name="Han J."/>
            <person name="Chen A."/>
            <person name="Kyrpides N."/>
            <person name="Mavromatis K."/>
            <person name="Markowitz V."/>
            <person name="Palaniappan K."/>
            <person name="Ivanova N."/>
            <person name="Schaumberg A."/>
            <person name="Pati A."/>
            <person name="Liolios K."/>
            <person name="Nordberg H.P."/>
            <person name="Cantor M.N."/>
            <person name="Hua S.X."/>
            <person name="Woyke T."/>
        </authorList>
    </citation>
    <scope>NUCLEOTIDE SEQUENCE [LARGE SCALE GENOMIC DNA]</scope>
    <source>
        <strain evidence="3 4">DSM 2278</strain>
    </source>
</reference>
<dbReference type="CDD" id="cd00146">
    <property type="entry name" value="PKD"/>
    <property type="match status" value="1"/>
</dbReference>
<gene>
    <name evidence="3" type="ORF">MettiDRAFT_2205</name>
</gene>